<organism evidence="2 3">
    <name type="scientific">Didymosphaeria variabile</name>
    <dbReference type="NCBI Taxonomy" id="1932322"/>
    <lineage>
        <taxon>Eukaryota</taxon>
        <taxon>Fungi</taxon>
        <taxon>Dikarya</taxon>
        <taxon>Ascomycota</taxon>
        <taxon>Pezizomycotina</taxon>
        <taxon>Dothideomycetes</taxon>
        <taxon>Pleosporomycetidae</taxon>
        <taxon>Pleosporales</taxon>
        <taxon>Massarineae</taxon>
        <taxon>Didymosphaeriaceae</taxon>
        <taxon>Didymosphaeria</taxon>
    </lineage>
</organism>
<dbReference type="EMBL" id="JAPEUX010000003">
    <property type="protein sequence ID" value="KAJ4356172.1"/>
    <property type="molecule type" value="Genomic_DNA"/>
</dbReference>
<protein>
    <recommendedName>
        <fullName evidence="4">F-box domain-containing protein</fullName>
    </recommendedName>
</protein>
<feature type="region of interest" description="Disordered" evidence="1">
    <location>
        <begin position="1"/>
        <end position="72"/>
    </location>
</feature>
<dbReference type="OrthoDB" id="2951834at2759"/>
<reference evidence="2" key="1">
    <citation type="submission" date="2022-10" db="EMBL/GenBank/DDBJ databases">
        <title>Tapping the CABI collections for fungal endophytes: first genome assemblies for Collariella, Neodidymelliopsis, Ascochyta clinopodiicola, Didymella pomorum, Didymosphaeria variabile, Neocosmospora piperis and Neocucurbitaria cava.</title>
        <authorList>
            <person name="Hill R."/>
        </authorList>
    </citation>
    <scope>NUCLEOTIDE SEQUENCE</scope>
    <source>
        <strain evidence="2">IMI 356815</strain>
    </source>
</reference>
<gene>
    <name evidence="2" type="ORF">N0V89_004202</name>
</gene>
<dbReference type="GeneID" id="80907732"/>
<evidence type="ECO:0000313" key="3">
    <source>
        <dbReference type="Proteomes" id="UP001140513"/>
    </source>
</evidence>
<dbReference type="RefSeq" id="XP_056073298.1">
    <property type="nucleotide sequence ID" value="XM_056212990.1"/>
</dbReference>
<comment type="caution">
    <text evidence="2">The sequence shown here is derived from an EMBL/GenBank/DDBJ whole genome shotgun (WGS) entry which is preliminary data.</text>
</comment>
<evidence type="ECO:0008006" key="4">
    <source>
        <dbReference type="Google" id="ProtNLM"/>
    </source>
</evidence>
<dbReference type="Proteomes" id="UP001140513">
    <property type="component" value="Unassembled WGS sequence"/>
</dbReference>
<feature type="compositionally biased region" description="Polar residues" evidence="1">
    <location>
        <begin position="19"/>
        <end position="39"/>
    </location>
</feature>
<accession>A0A9W9CD79</accession>
<keyword evidence="3" id="KW-1185">Reference proteome</keyword>
<sequence length="436" mass="48445">MIPFTSGPKTPPRVGETTGGQLSPPSTACKSPATPQQWRGTAADQLLTPPLTGKTVRFLEDDDSRTKNKCRLDRNKQDESALAEYADLDDLGDLSDISILDETPAASNPPSPTQDPVSSQPLRPVIRDDAAVNAQPKALGDTTLTSTENTITVPFPFLELPLSIRKNIYSMLLVVPGLVCVRQNHTSYHNEEKAFLYAEARLLLPRIAYALPQITVGGFKVRFSRFRYANAAILRVSKEVLAEARAVMYGENNFEIICPNLEMSPPPDYKIPLFPRGCARHVRSLSIRVRALYPLKWLLNGGYGDIKNAYRGLEMLIIVFEMESAAKGVGKVLGKGEDEKWVAYVTRLHTHLNAALFGSSLSRPLHPCHLPCWIHFRVLFDGEAYDDFTEPTTHSINVGPASDNTSLTDAAKERFRRYHLKRGLPEAFEMCKRGGR</sequence>
<evidence type="ECO:0000313" key="2">
    <source>
        <dbReference type="EMBL" id="KAJ4356172.1"/>
    </source>
</evidence>
<feature type="region of interest" description="Disordered" evidence="1">
    <location>
        <begin position="101"/>
        <end position="121"/>
    </location>
</feature>
<evidence type="ECO:0000256" key="1">
    <source>
        <dbReference type="SAM" id="MobiDB-lite"/>
    </source>
</evidence>
<proteinExistence type="predicted"/>
<name>A0A9W9CD79_9PLEO</name>
<dbReference type="AlphaFoldDB" id="A0A9W9CD79"/>